<dbReference type="EMBL" id="BKCJ010510699">
    <property type="protein sequence ID" value="GFA90204.1"/>
    <property type="molecule type" value="Genomic_DNA"/>
</dbReference>
<sequence>METLLYGRDTLKLEYMVAILNSKELQKITEAKGDGGEGLYVRGKSSQRDIEQGTYSVWSKSQGRSSRLMCYICQSKKHLKRDCPRYNYKKSKGFVMNKIRRDFLVDFKEYDGNKILLGDGRECRVRGTGTTRGNYIYTLDGQIVTRKTLKGRKQLGEYHTRWKIKTGNVLDSCNHSIKQGMLEPAKVKCIFMGYRKGIMDNKLKRLYDVTSNVVLYKNVSFNESKEYRKTFVGSGVEDSNKAAFAVAAMDKIYAHESLTFNDTVSYETLLEGHSILSLEGNLSGDCDVEKN</sequence>
<feature type="non-terminal residue" evidence="1">
    <location>
        <position position="291"/>
    </location>
</feature>
<protein>
    <recommendedName>
        <fullName evidence="2">CCHC-type domain-containing protein</fullName>
    </recommendedName>
</protein>
<dbReference type="AlphaFoldDB" id="A0A699KGK8"/>
<comment type="caution">
    <text evidence="1">The sequence shown here is derived from an EMBL/GenBank/DDBJ whole genome shotgun (WGS) entry which is preliminary data.</text>
</comment>
<gene>
    <name evidence="1" type="ORF">Tci_662176</name>
</gene>
<organism evidence="1">
    <name type="scientific">Tanacetum cinerariifolium</name>
    <name type="common">Dalmatian daisy</name>
    <name type="synonym">Chrysanthemum cinerariifolium</name>
    <dbReference type="NCBI Taxonomy" id="118510"/>
    <lineage>
        <taxon>Eukaryota</taxon>
        <taxon>Viridiplantae</taxon>
        <taxon>Streptophyta</taxon>
        <taxon>Embryophyta</taxon>
        <taxon>Tracheophyta</taxon>
        <taxon>Spermatophyta</taxon>
        <taxon>Magnoliopsida</taxon>
        <taxon>eudicotyledons</taxon>
        <taxon>Gunneridae</taxon>
        <taxon>Pentapetalae</taxon>
        <taxon>asterids</taxon>
        <taxon>campanulids</taxon>
        <taxon>Asterales</taxon>
        <taxon>Asteraceae</taxon>
        <taxon>Asteroideae</taxon>
        <taxon>Anthemideae</taxon>
        <taxon>Anthemidinae</taxon>
        <taxon>Tanacetum</taxon>
    </lineage>
</organism>
<evidence type="ECO:0000313" key="1">
    <source>
        <dbReference type="EMBL" id="GFA90204.1"/>
    </source>
</evidence>
<reference evidence="1" key="1">
    <citation type="journal article" date="2019" name="Sci. Rep.">
        <title>Draft genome of Tanacetum cinerariifolium, the natural source of mosquito coil.</title>
        <authorList>
            <person name="Yamashiro T."/>
            <person name="Shiraishi A."/>
            <person name="Satake H."/>
            <person name="Nakayama K."/>
        </authorList>
    </citation>
    <scope>NUCLEOTIDE SEQUENCE</scope>
</reference>
<dbReference type="InterPro" id="IPR036875">
    <property type="entry name" value="Znf_CCHC_sf"/>
</dbReference>
<dbReference type="GO" id="GO:0003676">
    <property type="term" value="F:nucleic acid binding"/>
    <property type="evidence" value="ECO:0007669"/>
    <property type="project" value="InterPro"/>
</dbReference>
<dbReference type="SUPFAM" id="SSF57756">
    <property type="entry name" value="Retrovirus zinc finger-like domains"/>
    <property type="match status" value="1"/>
</dbReference>
<dbReference type="GO" id="GO:0008270">
    <property type="term" value="F:zinc ion binding"/>
    <property type="evidence" value="ECO:0007669"/>
    <property type="project" value="InterPro"/>
</dbReference>
<name>A0A699KGK8_TANCI</name>
<evidence type="ECO:0008006" key="2">
    <source>
        <dbReference type="Google" id="ProtNLM"/>
    </source>
</evidence>
<proteinExistence type="predicted"/>
<accession>A0A699KGK8</accession>